<comment type="similarity">
    <text evidence="2">Belongs to the AzlC family.</text>
</comment>
<evidence type="ECO:0000256" key="3">
    <source>
        <dbReference type="ARBA" id="ARBA00022448"/>
    </source>
</evidence>
<keyword evidence="6 8" id="KW-1133">Transmembrane helix</keyword>
<dbReference type="PANTHER" id="PTHR34979">
    <property type="entry name" value="INNER MEMBRANE PROTEIN YGAZ"/>
    <property type="match status" value="1"/>
</dbReference>
<dbReference type="Proteomes" id="UP000199376">
    <property type="component" value="Unassembled WGS sequence"/>
</dbReference>
<feature type="transmembrane region" description="Helical" evidence="8">
    <location>
        <begin position="67"/>
        <end position="87"/>
    </location>
</feature>
<evidence type="ECO:0000256" key="2">
    <source>
        <dbReference type="ARBA" id="ARBA00010735"/>
    </source>
</evidence>
<feature type="transmembrane region" description="Helical" evidence="8">
    <location>
        <begin position="160"/>
        <end position="177"/>
    </location>
</feature>
<accession>A0A1I1EUR4</accession>
<feature type="transmembrane region" description="Helical" evidence="8">
    <location>
        <begin position="37"/>
        <end position="61"/>
    </location>
</feature>
<dbReference type="GO" id="GO:1903785">
    <property type="term" value="P:L-valine transmembrane transport"/>
    <property type="evidence" value="ECO:0007669"/>
    <property type="project" value="TreeGrafter"/>
</dbReference>
<keyword evidence="7 8" id="KW-0472">Membrane</keyword>
<dbReference type="EMBL" id="FOLI01000001">
    <property type="protein sequence ID" value="SFB88663.1"/>
    <property type="molecule type" value="Genomic_DNA"/>
</dbReference>
<evidence type="ECO:0000256" key="6">
    <source>
        <dbReference type="ARBA" id="ARBA00022989"/>
    </source>
</evidence>
<keyword evidence="4" id="KW-1003">Cell membrane</keyword>
<comment type="subcellular location">
    <subcellularLocation>
        <location evidence="1">Cell membrane</location>
        <topology evidence="1">Multi-pass membrane protein</topology>
    </subcellularLocation>
</comment>
<gene>
    <name evidence="9" type="ORF">SAMN05660453_0562</name>
</gene>
<keyword evidence="5 8" id="KW-0812">Transmembrane</keyword>
<proteinExistence type="inferred from homology"/>
<dbReference type="STRING" id="283737.SAMN05660453_0562"/>
<dbReference type="GO" id="GO:0005886">
    <property type="term" value="C:plasma membrane"/>
    <property type="evidence" value="ECO:0007669"/>
    <property type="project" value="UniProtKB-SubCell"/>
</dbReference>
<evidence type="ECO:0000313" key="10">
    <source>
        <dbReference type="Proteomes" id="UP000199376"/>
    </source>
</evidence>
<evidence type="ECO:0000256" key="8">
    <source>
        <dbReference type="SAM" id="Phobius"/>
    </source>
</evidence>
<protein>
    <submittedName>
        <fullName evidence="9">4-azaleucine resistance probable transporter AzlC</fullName>
    </submittedName>
</protein>
<reference evidence="9 10" key="1">
    <citation type="submission" date="2016-10" db="EMBL/GenBank/DDBJ databases">
        <authorList>
            <person name="de Groot N.N."/>
        </authorList>
    </citation>
    <scope>NUCLEOTIDE SEQUENCE [LARGE SCALE GENOMIC DNA]</scope>
    <source>
        <strain evidence="9 10">DSM 19113</strain>
    </source>
</reference>
<name>A0A1I1EUR4_9LACO</name>
<dbReference type="InterPro" id="IPR011606">
    <property type="entry name" value="Brnchd-chn_aa_trnsp_permease"/>
</dbReference>
<feature type="transmembrane region" description="Helical" evidence="8">
    <location>
        <begin position="189"/>
        <end position="218"/>
    </location>
</feature>
<sequence>MSSEFKLAFQKTIPIMAGFAFLGMTYGLYMNQLGFNFLFPTLMAMTIFGGSVEFVVGNALLKCFNPWGVLLLTAIINSRHLFYGISMLERYKNTGWRKIYLIFGMVDESFSINYATKIPETIDKKHFYFYVTFLNHFYWVMGAMIGGLLGSLITFQIKGIDFVMVALFIVLFMDQFVNEEKHFNSVTGIVLALGSLFIFGPEYFLPISMLLMVGVLYIRYRKEEGQ</sequence>
<keyword evidence="3" id="KW-0813">Transport</keyword>
<evidence type="ECO:0000256" key="5">
    <source>
        <dbReference type="ARBA" id="ARBA00022692"/>
    </source>
</evidence>
<feature type="transmembrane region" description="Helical" evidence="8">
    <location>
        <begin position="12"/>
        <end position="30"/>
    </location>
</feature>
<dbReference type="Pfam" id="PF03591">
    <property type="entry name" value="AzlC"/>
    <property type="match status" value="1"/>
</dbReference>
<dbReference type="PANTHER" id="PTHR34979:SF1">
    <property type="entry name" value="INNER MEMBRANE PROTEIN YGAZ"/>
    <property type="match status" value="1"/>
</dbReference>
<dbReference type="RefSeq" id="WP_091501827.1">
    <property type="nucleotide sequence ID" value="NZ_FOLI01000001.1"/>
</dbReference>
<evidence type="ECO:0000256" key="1">
    <source>
        <dbReference type="ARBA" id="ARBA00004651"/>
    </source>
</evidence>
<evidence type="ECO:0000313" key="9">
    <source>
        <dbReference type="EMBL" id="SFB88663.1"/>
    </source>
</evidence>
<dbReference type="OrthoDB" id="3181706at2"/>
<evidence type="ECO:0000256" key="7">
    <source>
        <dbReference type="ARBA" id="ARBA00023136"/>
    </source>
</evidence>
<feature type="transmembrane region" description="Helical" evidence="8">
    <location>
        <begin position="136"/>
        <end position="153"/>
    </location>
</feature>
<dbReference type="AlphaFoldDB" id="A0A1I1EUR4"/>
<evidence type="ECO:0000256" key="4">
    <source>
        <dbReference type="ARBA" id="ARBA00022475"/>
    </source>
</evidence>
<keyword evidence="10" id="KW-1185">Reference proteome</keyword>
<organism evidence="9 10">
    <name type="scientific">Fructobacillus durionis</name>
    <dbReference type="NCBI Taxonomy" id="283737"/>
    <lineage>
        <taxon>Bacteria</taxon>
        <taxon>Bacillati</taxon>
        <taxon>Bacillota</taxon>
        <taxon>Bacilli</taxon>
        <taxon>Lactobacillales</taxon>
        <taxon>Lactobacillaceae</taxon>
        <taxon>Fructobacillus</taxon>
    </lineage>
</organism>